<dbReference type="Proteomes" id="UP000078284">
    <property type="component" value="Chromosome 5"/>
</dbReference>
<sequence length="68" mass="7921">MQTPNCSEYSSRISTILYWCLTSSGVELFQFGDQFLYTVQISPVWGNILTQPPLPVFLPFKRWENMLT</sequence>
<reference evidence="2" key="1">
    <citation type="journal article" date="2016" name="Proc. Natl. Acad. Sci. U.S.A.">
        <title>Chromosome-level assembly of Arabidopsis thaliana Ler reveals the extent of translocation and inversion polymorphisms.</title>
        <authorList>
            <person name="Zapata L."/>
            <person name="Ding J."/>
            <person name="Willing E.M."/>
            <person name="Hartwig B."/>
            <person name="Bezdan D."/>
            <person name="Jiao W.B."/>
            <person name="Patel V."/>
            <person name="Velikkakam James G."/>
            <person name="Koornneef M."/>
            <person name="Ossowski S."/>
            <person name="Schneeberger K."/>
        </authorList>
    </citation>
    <scope>NUCLEOTIDE SEQUENCE [LARGE SCALE GENOMIC DNA]</scope>
    <source>
        <strain evidence="2">cv. Landsberg erecta</strain>
    </source>
</reference>
<gene>
    <name evidence="1" type="ordered locus">AXX17_At5g33010</name>
</gene>
<proteinExistence type="predicted"/>
<dbReference type="EMBL" id="LUHQ01000005">
    <property type="protein sequence ID" value="OAO93878.1"/>
    <property type="molecule type" value="Genomic_DNA"/>
</dbReference>
<evidence type="ECO:0000313" key="1">
    <source>
        <dbReference type="EMBL" id="OAO93878.1"/>
    </source>
</evidence>
<accession>A0A178UJ64</accession>
<protein>
    <submittedName>
        <fullName evidence="1">Uncharacterized protein</fullName>
    </submittedName>
</protein>
<comment type="caution">
    <text evidence="1">The sequence shown here is derived from an EMBL/GenBank/DDBJ whole genome shotgun (WGS) entry which is preliminary data.</text>
</comment>
<name>A0A178UJ64_ARATH</name>
<organism evidence="1 2">
    <name type="scientific">Arabidopsis thaliana</name>
    <name type="common">Mouse-ear cress</name>
    <dbReference type="NCBI Taxonomy" id="3702"/>
    <lineage>
        <taxon>Eukaryota</taxon>
        <taxon>Viridiplantae</taxon>
        <taxon>Streptophyta</taxon>
        <taxon>Embryophyta</taxon>
        <taxon>Tracheophyta</taxon>
        <taxon>Spermatophyta</taxon>
        <taxon>Magnoliopsida</taxon>
        <taxon>eudicotyledons</taxon>
        <taxon>Gunneridae</taxon>
        <taxon>Pentapetalae</taxon>
        <taxon>rosids</taxon>
        <taxon>malvids</taxon>
        <taxon>Brassicales</taxon>
        <taxon>Brassicaceae</taxon>
        <taxon>Camelineae</taxon>
        <taxon>Arabidopsis</taxon>
    </lineage>
</organism>
<evidence type="ECO:0000313" key="2">
    <source>
        <dbReference type="Proteomes" id="UP000078284"/>
    </source>
</evidence>
<dbReference type="AlphaFoldDB" id="A0A178UJ64"/>